<sequence length="50" mass="5551">MGGSLATVFADLLPVAGENQNSLLYYFIRQDLQGRNRIFTSGEFIVGSRQ</sequence>
<reference evidence="1 2" key="1">
    <citation type="journal article" date="2011" name="EMBO J.">
        <title>Structural diversity of bacterial flagellar motors.</title>
        <authorList>
            <person name="Chen S."/>
            <person name="Beeby M."/>
            <person name="Murphy G.E."/>
            <person name="Leadbetter J.R."/>
            <person name="Hendrixson D.R."/>
            <person name="Briegel A."/>
            <person name="Li Z."/>
            <person name="Shi J."/>
            <person name="Tocheva E.I."/>
            <person name="Muller A."/>
            <person name="Dobro M.J."/>
            <person name="Jensen G.J."/>
        </authorList>
    </citation>
    <scope>NUCLEOTIDE SEQUENCE [LARGE SCALE GENOMIC DNA]</scope>
    <source>
        <strain evidence="1 2">DSM 6540</strain>
    </source>
</reference>
<protein>
    <submittedName>
        <fullName evidence="1">Uncharacterized protein</fullName>
    </submittedName>
</protein>
<keyword evidence="2" id="KW-1185">Reference proteome</keyword>
<organism evidence="1 2">
    <name type="scientific">Acetonema longum DSM 6540</name>
    <dbReference type="NCBI Taxonomy" id="1009370"/>
    <lineage>
        <taxon>Bacteria</taxon>
        <taxon>Bacillati</taxon>
        <taxon>Bacillota</taxon>
        <taxon>Negativicutes</taxon>
        <taxon>Acetonemataceae</taxon>
        <taxon>Acetonema</taxon>
    </lineage>
</organism>
<name>F7NDU4_9FIRM</name>
<accession>F7NDU4</accession>
<gene>
    <name evidence="1" type="ORF">ALO_01005</name>
</gene>
<dbReference type="STRING" id="1009370.ALO_01005"/>
<dbReference type="Proteomes" id="UP000003240">
    <property type="component" value="Unassembled WGS sequence"/>
</dbReference>
<evidence type="ECO:0000313" key="1">
    <source>
        <dbReference type="EMBL" id="EGO65759.1"/>
    </source>
</evidence>
<evidence type="ECO:0000313" key="2">
    <source>
        <dbReference type="Proteomes" id="UP000003240"/>
    </source>
</evidence>
<dbReference type="AlphaFoldDB" id="F7NDU4"/>
<comment type="caution">
    <text evidence="1">The sequence shown here is derived from an EMBL/GenBank/DDBJ whole genome shotgun (WGS) entry which is preliminary data.</text>
</comment>
<proteinExistence type="predicted"/>
<dbReference type="EMBL" id="AFGF01000013">
    <property type="protein sequence ID" value="EGO65759.1"/>
    <property type="molecule type" value="Genomic_DNA"/>
</dbReference>